<keyword evidence="3" id="KW-1185">Reference proteome</keyword>
<organism evidence="2 3">
    <name type="scientific">Ficus carica</name>
    <name type="common">Common fig</name>
    <dbReference type="NCBI Taxonomy" id="3494"/>
    <lineage>
        <taxon>Eukaryota</taxon>
        <taxon>Viridiplantae</taxon>
        <taxon>Streptophyta</taxon>
        <taxon>Embryophyta</taxon>
        <taxon>Tracheophyta</taxon>
        <taxon>Spermatophyta</taxon>
        <taxon>Magnoliopsida</taxon>
        <taxon>eudicotyledons</taxon>
        <taxon>Gunneridae</taxon>
        <taxon>Pentapetalae</taxon>
        <taxon>rosids</taxon>
        <taxon>fabids</taxon>
        <taxon>Rosales</taxon>
        <taxon>Moraceae</taxon>
        <taxon>Ficeae</taxon>
        <taxon>Ficus</taxon>
    </lineage>
</organism>
<gene>
    <name evidence="2" type="ORF">TIFTF001_005754</name>
</gene>
<protein>
    <submittedName>
        <fullName evidence="2">Uncharacterized protein</fullName>
    </submittedName>
</protein>
<feature type="region of interest" description="Disordered" evidence="1">
    <location>
        <begin position="142"/>
        <end position="187"/>
    </location>
</feature>
<evidence type="ECO:0000313" key="2">
    <source>
        <dbReference type="EMBL" id="GMN36090.1"/>
    </source>
</evidence>
<dbReference type="PANTHER" id="PTHR33223">
    <property type="entry name" value="CCHC-TYPE DOMAIN-CONTAINING PROTEIN"/>
    <property type="match status" value="1"/>
</dbReference>
<dbReference type="AlphaFoldDB" id="A0AA87ZPH6"/>
<feature type="compositionally biased region" description="Basic and acidic residues" evidence="1">
    <location>
        <begin position="158"/>
        <end position="187"/>
    </location>
</feature>
<dbReference type="Proteomes" id="UP001187192">
    <property type="component" value="Unassembled WGS sequence"/>
</dbReference>
<dbReference type="EMBL" id="BTGU01000006">
    <property type="protein sequence ID" value="GMN36090.1"/>
    <property type="molecule type" value="Genomic_DNA"/>
</dbReference>
<evidence type="ECO:0000313" key="3">
    <source>
        <dbReference type="Proteomes" id="UP001187192"/>
    </source>
</evidence>
<dbReference type="PANTHER" id="PTHR33223:SF10">
    <property type="entry name" value="AMINOTRANSFERASE-LIKE PLANT MOBILE DOMAIN-CONTAINING PROTEIN"/>
    <property type="match status" value="1"/>
</dbReference>
<comment type="caution">
    <text evidence="2">The sequence shown here is derived from an EMBL/GenBank/DDBJ whole genome shotgun (WGS) entry which is preliminary data.</text>
</comment>
<name>A0AA87ZPH6_FICCA</name>
<evidence type="ECO:0000256" key="1">
    <source>
        <dbReference type="SAM" id="MobiDB-lite"/>
    </source>
</evidence>
<proteinExistence type="predicted"/>
<accession>A0AA87ZPH6</accession>
<reference evidence="2" key="1">
    <citation type="submission" date="2023-07" db="EMBL/GenBank/DDBJ databases">
        <title>draft genome sequence of fig (Ficus carica).</title>
        <authorList>
            <person name="Takahashi T."/>
            <person name="Nishimura K."/>
        </authorList>
    </citation>
    <scope>NUCLEOTIDE SEQUENCE</scope>
</reference>
<sequence length="187" mass="21724">MHVEKKVPDTYIGHMVLHGYSEEIMYRAFRNTLFGAARRCVIKLQPNSITSWEDLKRAFSNQFLGVKSIEVVAIEEISDKEALMGAMSSMRHDIPFRDDLNQKPTKMYQEFLERAQGFINAKEAKSLAHKSKIVVLKTTSKADQLNGKQNGKNKRREQRNTESAKQAEWRGNYRQDLKKQRLHDEPK</sequence>